<dbReference type="InterPro" id="IPR007410">
    <property type="entry name" value="LpqE-like"/>
</dbReference>
<evidence type="ECO:0000313" key="2">
    <source>
        <dbReference type="Proteomes" id="UP000252517"/>
    </source>
</evidence>
<accession>A0A367X9P7</accession>
<dbReference type="Pfam" id="PF04314">
    <property type="entry name" value="PCuAC"/>
    <property type="match status" value="1"/>
</dbReference>
<dbReference type="EMBL" id="JPWH01000008">
    <property type="protein sequence ID" value="RCK50378.1"/>
    <property type="molecule type" value="Genomic_DNA"/>
</dbReference>
<dbReference type="InterPro" id="IPR006311">
    <property type="entry name" value="TAT_signal"/>
</dbReference>
<dbReference type="PANTHER" id="PTHR36302:SF1">
    <property type="entry name" value="COPPER CHAPERONE PCU(A)C"/>
    <property type="match status" value="1"/>
</dbReference>
<name>A0A367X9P7_9PROT</name>
<comment type="caution">
    <text evidence="1">The sequence shown here is derived from an EMBL/GenBank/DDBJ whole genome shotgun (WGS) entry which is preliminary data.</text>
</comment>
<sequence>MKPGKTGLRRCLMTVAVAFGAGAVISGGGTGLLPPQAAAHSYMLGTLMIGHFWAPPAAQDAKGAAVYGPFLNAGTKAVTLEGASTDIAEKVRFRTEKDGVESWVDHITLPPNKPVGLAAWREHIWLSGLKKPLEEGGSFDLTLDFGEAGHKTIKIVIEKESGH</sequence>
<dbReference type="AlphaFoldDB" id="A0A367X9P7"/>
<protein>
    <recommendedName>
        <fullName evidence="3">Copper chaperone PCu(A)C</fullName>
    </recommendedName>
</protein>
<dbReference type="InterPro" id="IPR058248">
    <property type="entry name" value="Lxx211020-like"/>
</dbReference>
<dbReference type="Gene3D" id="2.60.40.1890">
    <property type="entry name" value="PCu(A)C copper chaperone"/>
    <property type="match status" value="1"/>
</dbReference>
<proteinExistence type="predicted"/>
<evidence type="ECO:0008006" key="3">
    <source>
        <dbReference type="Google" id="ProtNLM"/>
    </source>
</evidence>
<dbReference type="PANTHER" id="PTHR36302">
    <property type="entry name" value="BLR7088 PROTEIN"/>
    <property type="match status" value="1"/>
</dbReference>
<evidence type="ECO:0000313" key="1">
    <source>
        <dbReference type="EMBL" id="RCK50378.1"/>
    </source>
</evidence>
<organism evidence="1 2">
    <name type="scientific">Thalassospira profundimaris</name>
    <dbReference type="NCBI Taxonomy" id="502049"/>
    <lineage>
        <taxon>Bacteria</taxon>
        <taxon>Pseudomonadati</taxon>
        <taxon>Pseudomonadota</taxon>
        <taxon>Alphaproteobacteria</taxon>
        <taxon>Rhodospirillales</taxon>
        <taxon>Thalassospiraceae</taxon>
        <taxon>Thalassospira</taxon>
    </lineage>
</organism>
<dbReference type="RefSeq" id="WP_181847573.1">
    <property type="nucleotide sequence ID" value="NZ_JPWH01000008.1"/>
</dbReference>
<dbReference type="InterPro" id="IPR036182">
    <property type="entry name" value="PCuAC_sf"/>
</dbReference>
<reference evidence="1 2" key="1">
    <citation type="submission" date="2014-07" db="EMBL/GenBank/DDBJ databases">
        <title>Draft genome sequence of Thalassospira profundimaris S25-3-2.</title>
        <authorList>
            <person name="Lai Q."/>
            <person name="Shao Z."/>
        </authorList>
    </citation>
    <scope>NUCLEOTIDE SEQUENCE [LARGE SCALE GENOMIC DNA]</scope>
    <source>
        <strain evidence="1 2">S25-3-2</strain>
    </source>
</reference>
<dbReference type="Proteomes" id="UP000252517">
    <property type="component" value="Unassembled WGS sequence"/>
</dbReference>
<dbReference type="PROSITE" id="PS51318">
    <property type="entry name" value="TAT"/>
    <property type="match status" value="1"/>
</dbReference>
<dbReference type="SUPFAM" id="SSF110087">
    <property type="entry name" value="DR1885-like metal-binding protein"/>
    <property type="match status" value="1"/>
</dbReference>
<gene>
    <name evidence="1" type="ORF">TH25_12400</name>
</gene>